<keyword evidence="3" id="KW-1185">Reference proteome</keyword>
<dbReference type="Proteomes" id="UP000261380">
    <property type="component" value="Unplaced"/>
</dbReference>
<name>A0A3B5LIH9_9TELE</name>
<evidence type="ECO:0000313" key="2">
    <source>
        <dbReference type="Ensembl" id="ENSXCOP00000009461.1"/>
    </source>
</evidence>
<accession>A0A3B5LIH9</accession>
<dbReference type="Ensembl" id="ENSXCOT00000009572.1">
    <property type="protein sequence ID" value="ENSXCOP00000009461.1"/>
    <property type="gene ID" value="ENSXCOG00000007208.1"/>
</dbReference>
<feature type="compositionally biased region" description="Polar residues" evidence="1">
    <location>
        <begin position="44"/>
        <end position="58"/>
    </location>
</feature>
<reference evidence="2" key="1">
    <citation type="submission" date="2025-08" db="UniProtKB">
        <authorList>
            <consortium name="Ensembl"/>
        </authorList>
    </citation>
    <scope>IDENTIFICATION</scope>
</reference>
<sequence length="117" mass="12650">MSRSDSREARSIGSGCLLGCAQNKARWVQETLSLNPPVVLAQCSGGTQQMSRSDSLSETTKRKPCKSAQCNPAGPNTRVKIMSGLNELTLKTVGGLNSQTRSRNILSAKCMEETKYK</sequence>
<organism evidence="2 3">
    <name type="scientific">Xiphophorus couchianus</name>
    <name type="common">Monterrey platyfish</name>
    <dbReference type="NCBI Taxonomy" id="32473"/>
    <lineage>
        <taxon>Eukaryota</taxon>
        <taxon>Metazoa</taxon>
        <taxon>Chordata</taxon>
        <taxon>Craniata</taxon>
        <taxon>Vertebrata</taxon>
        <taxon>Euteleostomi</taxon>
        <taxon>Actinopterygii</taxon>
        <taxon>Neopterygii</taxon>
        <taxon>Teleostei</taxon>
        <taxon>Neoteleostei</taxon>
        <taxon>Acanthomorphata</taxon>
        <taxon>Ovalentaria</taxon>
        <taxon>Atherinomorphae</taxon>
        <taxon>Cyprinodontiformes</taxon>
        <taxon>Poeciliidae</taxon>
        <taxon>Poeciliinae</taxon>
        <taxon>Xiphophorus</taxon>
    </lineage>
</organism>
<evidence type="ECO:0000313" key="3">
    <source>
        <dbReference type="Proteomes" id="UP000261380"/>
    </source>
</evidence>
<feature type="region of interest" description="Disordered" evidence="1">
    <location>
        <begin position="44"/>
        <end position="72"/>
    </location>
</feature>
<protein>
    <submittedName>
        <fullName evidence="2">Uncharacterized protein</fullName>
    </submittedName>
</protein>
<proteinExistence type="predicted"/>
<dbReference type="AlphaFoldDB" id="A0A3B5LIH9"/>
<evidence type="ECO:0000256" key="1">
    <source>
        <dbReference type="SAM" id="MobiDB-lite"/>
    </source>
</evidence>
<reference evidence="2" key="2">
    <citation type="submission" date="2025-09" db="UniProtKB">
        <authorList>
            <consortium name="Ensembl"/>
        </authorList>
    </citation>
    <scope>IDENTIFICATION</scope>
</reference>